<feature type="transmembrane region" description="Helical" evidence="10">
    <location>
        <begin position="492"/>
        <end position="514"/>
    </location>
</feature>
<dbReference type="NCBIfam" id="TIGR00353">
    <property type="entry name" value="nrfE"/>
    <property type="match status" value="1"/>
</dbReference>
<evidence type="ECO:0000256" key="2">
    <source>
        <dbReference type="ARBA" id="ARBA00009186"/>
    </source>
</evidence>
<gene>
    <name evidence="13" type="ORF">M3P05_17185</name>
</gene>
<evidence type="ECO:0000256" key="3">
    <source>
        <dbReference type="ARBA" id="ARBA00022475"/>
    </source>
</evidence>
<comment type="function">
    <text evidence="9">Required for the biogenesis of c-type cytochromes. Possible subunit of a heme lyase.</text>
</comment>
<evidence type="ECO:0000259" key="12">
    <source>
        <dbReference type="Pfam" id="PF16327"/>
    </source>
</evidence>
<keyword evidence="5 10" id="KW-0812">Transmembrane</keyword>
<feature type="transmembrane region" description="Helical" evidence="10">
    <location>
        <begin position="42"/>
        <end position="62"/>
    </location>
</feature>
<feature type="transmembrane region" description="Helical" evidence="10">
    <location>
        <begin position="314"/>
        <end position="332"/>
    </location>
</feature>
<feature type="transmembrane region" description="Helical" evidence="10">
    <location>
        <begin position="395"/>
        <end position="414"/>
    </location>
</feature>
<evidence type="ECO:0000256" key="1">
    <source>
        <dbReference type="ARBA" id="ARBA00004429"/>
    </source>
</evidence>
<dbReference type="RefSeq" id="WP_249701288.1">
    <property type="nucleotide sequence ID" value="NZ_JAMFLX010000029.1"/>
</dbReference>
<accession>A0ABT0PJT9</accession>
<feature type="transmembrane region" description="Helical" evidence="10">
    <location>
        <begin position="178"/>
        <end position="198"/>
    </location>
</feature>
<evidence type="ECO:0000256" key="5">
    <source>
        <dbReference type="ARBA" id="ARBA00022692"/>
    </source>
</evidence>
<keyword evidence="4" id="KW-0997">Cell inner membrane</keyword>
<dbReference type="Pfam" id="PF01578">
    <property type="entry name" value="Cytochrom_C_asm"/>
    <property type="match status" value="1"/>
</dbReference>
<keyword evidence="8 10" id="KW-0472">Membrane</keyword>
<feature type="domain" description="Cytochrome c assembly protein" evidence="11">
    <location>
        <begin position="89"/>
        <end position="296"/>
    </location>
</feature>
<evidence type="ECO:0000256" key="10">
    <source>
        <dbReference type="SAM" id="Phobius"/>
    </source>
</evidence>
<dbReference type="PANTHER" id="PTHR43653">
    <property type="entry name" value="CYTOCHROME C ASSEMBLY PROTEIN-RELATED"/>
    <property type="match status" value="1"/>
</dbReference>
<dbReference type="EMBL" id="JAMFLX010000029">
    <property type="protein sequence ID" value="MCL6271654.1"/>
    <property type="molecule type" value="Genomic_DNA"/>
</dbReference>
<feature type="transmembrane region" description="Helical" evidence="10">
    <location>
        <begin position="616"/>
        <end position="636"/>
    </location>
</feature>
<dbReference type="InterPro" id="IPR032523">
    <property type="entry name" value="CcmF_C"/>
</dbReference>
<comment type="similarity">
    <text evidence="2">Belongs to the CcmF/CycK/Ccl1/NrfE/CcsA family.</text>
</comment>
<dbReference type="InterPro" id="IPR003568">
    <property type="entry name" value="Cyt_c_biogenesis_CcmF"/>
</dbReference>
<dbReference type="InterPro" id="IPR003567">
    <property type="entry name" value="Cyt_c_biogenesis"/>
</dbReference>
<keyword evidence="7 10" id="KW-1133">Transmembrane helix</keyword>
<feature type="transmembrane region" description="Helical" evidence="10">
    <location>
        <begin position="275"/>
        <end position="294"/>
    </location>
</feature>
<organism evidence="13 14">
    <name type="scientific">Parendozoicomonas callyspongiae</name>
    <dbReference type="NCBI Taxonomy" id="2942213"/>
    <lineage>
        <taxon>Bacteria</taxon>
        <taxon>Pseudomonadati</taxon>
        <taxon>Pseudomonadota</taxon>
        <taxon>Gammaproteobacteria</taxon>
        <taxon>Oceanospirillales</taxon>
        <taxon>Endozoicomonadaceae</taxon>
        <taxon>Parendozoicomonas</taxon>
    </lineage>
</organism>
<keyword evidence="14" id="KW-1185">Reference proteome</keyword>
<feature type="transmembrane region" description="Helical" evidence="10">
    <location>
        <begin position="210"/>
        <end position="230"/>
    </location>
</feature>
<evidence type="ECO:0000259" key="11">
    <source>
        <dbReference type="Pfam" id="PF01578"/>
    </source>
</evidence>
<feature type="transmembrane region" description="Helical" evidence="10">
    <location>
        <begin position="121"/>
        <end position="142"/>
    </location>
</feature>
<evidence type="ECO:0000313" key="13">
    <source>
        <dbReference type="EMBL" id="MCL6271654.1"/>
    </source>
</evidence>
<dbReference type="Pfam" id="PF16327">
    <property type="entry name" value="CcmF_C"/>
    <property type="match status" value="1"/>
</dbReference>
<dbReference type="Proteomes" id="UP001203338">
    <property type="component" value="Unassembled WGS sequence"/>
</dbReference>
<keyword evidence="6" id="KW-0201">Cytochrome c-type biogenesis</keyword>
<evidence type="ECO:0000256" key="6">
    <source>
        <dbReference type="ARBA" id="ARBA00022748"/>
    </source>
</evidence>
<feature type="transmembrane region" description="Helical" evidence="10">
    <location>
        <begin position="6"/>
        <end position="30"/>
    </location>
</feature>
<evidence type="ECO:0000256" key="7">
    <source>
        <dbReference type="ARBA" id="ARBA00022989"/>
    </source>
</evidence>
<name>A0ABT0PJT9_9GAMM</name>
<evidence type="ECO:0000256" key="9">
    <source>
        <dbReference type="ARBA" id="ARBA00037230"/>
    </source>
</evidence>
<evidence type="ECO:0000256" key="4">
    <source>
        <dbReference type="ARBA" id="ARBA00022519"/>
    </source>
</evidence>
<dbReference type="PANTHER" id="PTHR43653:SF1">
    <property type="entry name" value="CYTOCHROME C-TYPE BIOGENESIS PROTEIN CCMF"/>
    <property type="match status" value="1"/>
</dbReference>
<feature type="domain" description="Cytochrome c-type biogenesis protein CcmF C-terminal" evidence="12">
    <location>
        <begin position="316"/>
        <end position="638"/>
    </location>
</feature>
<proteinExistence type="inferred from homology"/>
<comment type="subcellular location">
    <subcellularLocation>
        <location evidence="1">Cell inner membrane</location>
        <topology evidence="1">Multi-pass membrane protein</topology>
    </subcellularLocation>
</comment>
<feature type="transmembrane region" description="Helical" evidence="10">
    <location>
        <begin position="96"/>
        <end position="114"/>
    </location>
</feature>
<evidence type="ECO:0000256" key="8">
    <source>
        <dbReference type="ARBA" id="ARBA00023136"/>
    </source>
</evidence>
<dbReference type="GO" id="GO:0016829">
    <property type="term" value="F:lyase activity"/>
    <property type="evidence" value="ECO:0007669"/>
    <property type="project" value="UniProtKB-KW"/>
</dbReference>
<feature type="transmembrane region" description="Helical" evidence="10">
    <location>
        <begin position="426"/>
        <end position="444"/>
    </location>
</feature>
<keyword evidence="3" id="KW-1003">Cell membrane</keyword>
<dbReference type="PRINTS" id="PR01410">
    <property type="entry name" value="CCBIOGENESIS"/>
</dbReference>
<dbReference type="InterPro" id="IPR002541">
    <property type="entry name" value="Cyt_c_assembly"/>
</dbReference>
<evidence type="ECO:0000313" key="14">
    <source>
        <dbReference type="Proteomes" id="UP001203338"/>
    </source>
</evidence>
<feature type="transmembrane region" description="Helical" evidence="10">
    <location>
        <begin position="450"/>
        <end position="471"/>
    </location>
</feature>
<feature type="transmembrane region" description="Helical" evidence="10">
    <location>
        <begin position="353"/>
        <end position="375"/>
    </location>
</feature>
<reference evidence="13 14" key="1">
    <citation type="submission" date="2022-05" db="EMBL/GenBank/DDBJ databases">
        <authorList>
            <person name="Park J.-S."/>
        </authorList>
    </citation>
    <scope>NUCLEOTIDE SEQUENCE [LARGE SCALE GENOMIC DNA]</scope>
    <source>
        <strain evidence="13 14">2012CJ34-2</strain>
    </source>
</reference>
<dbReference type="PRINTS" id="PR01411">
    <property type="entry name" value="CCMFBIOGNSIS"/>
</dbReference>
<protein>
    <submittedName>
        <fullName evidence="13">Heme lyase CcmF/NrfE family subunit</fullName>
    </submittedName>
</protein>
<keyword evidence="13" id="KW-0456">Lyase</keyword>
<feature type="transmembrane region" description="Helical" evidence="10">
    <location>
        <begin position="250"/>
        <end position="266"/>
    </location>
</feature>
<dbReference type="NCBIfam" id="NF007691">
    <property type="entry name" value="PRK10369.1"/>
    <property type="match status" value="1"/>
</dbReference>
<comment type="caution">
    <text evidence="13">The sequence shown here is derived from an EMBL/GenBank/DDBJ whole genome shotgun (WGS) entry which is preliminary data.</text>
</comment>
<sequence length="661" mass="71878">MIPELGQLSLILSLCLALLLGIVPMIGSYTGHRNWQALAKPLAAGQFVFMSMAFLVMAQAFATDDFSVAYVANHSNSQLPLAFKLSAIWGGHEGSLLLWAYMLVGWTLAVAVFSGNLPRIMLARVLSIMGLVSTGFQLFMLLTSNPFTRLLPYPPADGGDLNPLLQDIGLIIHPPTLYMGYVGFSVAFAFAIAALLGGRLDAAWARWSRPWTIVAWIFLTMGIVIGSWWAYYELGWGGWWFWDPVENASFMPWLMGTALIHSLAVSEKRGIFKSWTVLLAISAFSLSLLGTFLVRSGVLTSVHAFASDPARGAFILAFLIVVVGSSLLIFAMRAPAVRSGSGFSLFSLETFLLVNNVLLVTTCAMVLLGTLYPLLIDALGMGKISVGPPFFNTSFVPLALLMALTLGAGVTARWKTGAGQYLLQQLKWVAIASVALGLLTTFIAHEGFQIRVAISMTLVFWVVLASGKSILNRCRHKSSLWVGLKAVPSAVWGMHTAHIGLAVAIVGVLMTSMYGVERDLRMEPGDSVELAGYTFRFDGVRPQQGPNYLSDYGTLLVTEEGRQVATLHPEKRMYNVQGSVMTEAGIDAGLTRDLYVALGENVGGDAWAVRIQVKSFVRWIWLGGILMSLGGCMAVLDRRYRMRVHARKTEMTDAVGAAARV</sequence>